<proteinExistence type="predicted"/>
<dbReference type="Proteomes" id="UP000031104">
    <property type="component" value="Chromosome"/>
</dbReference>
<dbReference type="AlphaFoldDB" id="A0A0A8E3G7"/>
<dbReference type="OrthoDB" id="6657668at2"/>
<evidence type="ECO:0000313" key="1">
    <source>
        <dbReference type="EMBL" id="AJC48494.1"/>
    </source>
</evidence>
<keyword evidence="2" id="KW-1185">Reference proteome</keyword>
<name>A0A0A8E3G7_9GAMM</name>
<evidence type="ECO:0000313" key="2">
    <source>
        <dbReference type="Proteomes" id="UP000031104"/>
    </source>
</evidence>
<protein>
    <submittedName>
        <fullName evidence="1">Uncharacterized protein</fullName>
    </submittedName>
</protein>
<dbReference type="EMBL" id="CP010427">
    <property type="protein sequence ID" value="AJC48494.1"/>
    <property type="molecule type" value="Genomic_DNA"/>
</dbReference>
<dbReference type="STRING" id="594679.SD28_01910"/>
<dbReference type="KEGG" id="fgu:SD28_01910"/>
<reference evidence="1 2" key="1">
    <citation type="submission" date="2014-12" db="EMBL/GenBank/DDBJ databases">
        <title>Complete genome sequence of Francisella guanzhouensis strain 08HL01032 isolated from air-conditioning system in China.</title>
        <authorList>
            <person name="Svensson D."/>
            <person name="Ohrman C."/>
            <person name="Backman S."/>
            <person name="Karlsson E."/>
            <person name="Nilsson E."/>
            <person name="Bystrom M."/>
            <person name="Larkeryd A."/>
            <person name="Stenberg P."/>
            <person name="Scholtz H.C."/>
            <person name="Forsman M."/>
            <person name="Sjodin A."/>
        </authorList>
    </citation>
    <scope>NUCLEOTIDE SEQUENCE [LARGE SCALE GENOMIC DNA]</scope>
    <source>
        <strain evidence="1 2">08HL01032</strain>
    </source>
</reference>
<dbReference type="RefSeq" id="WP_039123464.1">
    <property type="nucleotide sequence ID" value="NZ_CP010427.1"/>
</dbReference>
<organism evidence="1 2">
    <name type="scientific">Allofrancisella guangzhouensis</name>
    <dbReference type="NCBI Taxonomy" id="594679"/>
    <lineage>
        <taxon>Bacteria</taxon>
        <taxon>Pseudomonadati</taxon>
        <taxon>Pseudomonadota</taxon>
        <taxon>Gammaproteobacteria</taxon>
        <taxon>Thiotrichales</taxon>
        <taxon>Francisellaceae</taxon>
        <taxon>Allofrancisella</taxon>
    </lineage>
</organism>
<sequence>MIVKAKRYSEKKVLQDEFNNFIVHGLKYSNGSLKYCFAMVYPDGTGSIGYDEAVNYEIIDPRLSKYWDIELIDTNSYIVRHRKWILWEKNNKGKSLDERIDTCSEQALYKFFSDSINQMNEESNVHLIKTEKLGRLLKGKYRRYFIKIYDDSKISGGYLLSLYKTLPQNGSDVDEWFDNYEELEKYFKNNDLEVEWLEE</sequence>
<gene>
    <name evidence="1" type="ORF">SD28_01910</name>
</gene>
<accession>A0A0A8E3G7</accession>
<dbReference type="HOGENOM" id="CLU_1370428_0_0_6"/>